<feature type="compositionally biased region" description="Basic and acidic residues" evidence="1">
    <location>
        <begin position="185"/>
        <end position="203"/>
    </location>
</feature>
<name>B9U2M3_PSEPU</name>
<dbReference type="EMBL" id="EU420054">
    <property type="protein sequence ID" value="ACB72539.1"/>
    <property type="molecule type" value="Genomic_DNA"/>
</dbReference>
<gene>
    <name evidence="2" type="primary">cysT</name>
</gene>
<proteinExistence type="predicted"/>
<feature type="compositionally biased region" description="Polar residues" evidence="1">
    <location>
        <begin position="27"/>
        <end position="41"/>
    </location>
</feature>
<dbReference type="AlphaFoldDB" id="B9U2M3"/>
<evidence type="ECO:0000256" key="1">
    <source>
        <dbReference type="SAM" id="MobiDB-lite"/>
    </source>
</evidence>
<organism evidence="2">
    <name type="scientific">Pseudomonas putida</name>
    <name type="common">Arthrobacter siderocapsulatus</name>
    <dbReference type="NCBI Taxonomy" id="303"/>
    <lineage>
        <taxon>Bacteria</taxon>
        <taxon>Pseudomonadati</taxon>
        <taxon>Pseudomonadota</taxon>
        <taxon>Gammaproteobacteria</taxon>
        <taxon>Pseudomonadales</taxon>
        <taxon>Pseudomonadaceae</taxon>
        <taxon>Pseudomonas</taxon>
    </lineage>
</organism>
<sequence>MRPIATQGRSYRGTRTPVGAALRRDGLQSSPRISEASTSPGSFPGQVRSTRDIYVTPHFPRHTRLRADAGLHLGVPQPDRADTAGRHVRACRAAYLGAVLEHHQCTAGDRRAQAEFRHRPVRRHHQRSDRHPAGLGAGALHLPRAQDHRCDDRPAVRPAHGCSRYRPDRPVRALGLGRPVRHRPGLQDRLHPTGHHPGADLRHPAVRGAYGAAGAGRHSA</sequence>
<reference evidence="2" key="1">
    <citation type="submission" date="2008-01" db="EMBL/GenBank/DDBJ databases">
        <title>Cloning and Sequence Analysis of CysPTWA Involved in Siderophore Biosynthesis in Pseudomonas putida D15.</title>
        <authorList>
            <person name="Yu S."/>
            <person name="Du B."/>
            <person name="Ding Y."/>
        </authorList>
    </citation>
    <scope>NUCLEOTIDE SEQUENCE</scope>
    <source>
        <strain evidence="2">D15</strain>
    </source>
</reference>
<protein>
    <submittedName>
        <fullName evidence="2">Sulfate ABC transporter</fullName>
    </submittedName>
</protein>
<feature type="region of interest" description="Disordered" evidence="1">
    <location>
        <begin position="150"/>
        <end position="203"/>
    </location>
</feature>
<feature type="region of interest" description="Disordered" evidence="1">
    <location>
        <begin position="26"/>
        <end position="49"/>
    </location>
</feature>
<evidence type="ECO:0000313" key="2">
    <source>
        <dbReference type="EMBL" id="ACB72539.1"/>
    </source>
</evidence>
<accession>B9U2M3</accession>